<dbReference type="EMBL" id="QEXO01000001">
    <property type="protein sequence ID" value="PWE16305.1"/>
    <property type="molecule type" value="Genomic_DNA"/>
</dbReference>
<evidence type="ECO:0000313" key="1">
    <source>
        <dbReference type="EMBL" id="PWE16305.1"/>
    </source>
</evidence>
<dbReference type="STRING" id="511.UZ73_18875"/>
<dbReference type="Proteomes" id="UP000245216">
    <property type="component" value="Unassembled WGS sequence"/>
</dbReference>
<dbReference type="PROSITE" id="PS51318">
    <property type="entry name" value="TAT"/>
    <property type="match status" value="1"/>
</dbReference>
<dbReference type="SUPFAM" id="SSF53955">
    <property type="entry name" value="Lysozyme-like"/>
    <property type="match status" value="1"/>
</dbReference>
<sequence>MHRRQFLGALTALTASGVMTRSWAMAAPAQSELAQPEGLDPQWWPYWSDTAVRIEPKITPQEQTTIPHGYVRQMPRTRTRPGAPIVTASLLPPRAYDWAGQRWNIDPWLLYGVALQESQMKFGRQTLPYPWTLCVRGAAKRYGSYEATLKALRKYVDVRGIRNVDCGAMQVNWGYHNDKLQSFERALDPYPNLDVGAQILREHFDRNSSWRLAVALYHTGSRNTQERISRGNRYSRGVFNKLANLGLDASELATSTGWRRYAP</sequence>
<reference evidence="1 2" key="2">
    <citation type="submission" date="2018-05" db="EMBL/GenBank/DDBJ databases">
        <authorList>
            <person name="Lanie J.A."/>
            <person name="Ng W.-L."/>
            <person name="Kazmierczak K.M."/>
            <person name="Andrzejewski T.M."/>
            <person name="Davidsen T.M."/>
            <person name="Wayne K.J."/>
            <person name="Tettelin H."/>
            <person name="Glass J.I."/>
            <person name="Rusch D."/>
            <person name="Podicherti R."/>
            <person name="Tsui H.-C.T."/>
            <person name="Winkler M.E."/>
        </authorList>
    </citation>
    <scope>NUCLEOTIDE SEQUENCE [LARGE SCALE GENOMIC DNA]</scope>
    <source>
        <strain evidence="1 2">YBY</strain>
    </source>
</reference>
<dbReference type="AlphaFoldDB" id="A0A2U2BQM6"/>
<organism evidence="1 2">
    <name type="scientific">Alcaligenes faecalis</name>
    <dbReference type="NCBI Taxonomy" id="511"/>
    <lineage>
        <taxon>Bacteria</taxon>
        <taxon>Pseudomonadati</taxon>
        <taxon>Pseudomonadota</taxon>
        <taxon>Betaproteobacteria</taxon>
        <taxon>Burkholderiales</taxon>
        <taxon>Alcaligenaceae</taxon>
        <taxon>Alcaligenes</taxon>
    </lineage>
</organism>
<dbReference type="GeneID" id="29370095"/>
<gene>
    <name evidence="1" type="ORF">DF183_05135</name>
</gene>
<name>A0A2U2BQM6_ALCFA</name>
<dbReference type="RefSeq" id="WP_021446581.1">
    <property type="nucleotide sequence ID" value="NZ_CP013119.1"/>
</dbReference>
<evidence type="ECO:0000313" key="2">
    <source>
        <dbReference type="Proteomes" id="UP000245216"/>
    </source>
</evidence>
<dbReference type="KEGG" id="afa:UZ73_18875"/>
<protein>
    <submittedName>
        <fullName evidence="1">Lytic transglycosylase</fullName>
    </submittedName>
</protein>
<proteinExistence type="predicted"/>
<dbReference type="InterPro" id="IPR006311">
    <property type="entry name" value="TAT_signal"/>
</dbReference>
<dbReference type="InterPro" id="IPR023346">
    <property type="entry name" value="Lysozyme-like_dom_sf"/>
</dbReference>
<reference evidence="1 2" key="1">
    <citation type="submission" date="2018-05" db="EMBL/GenBank/DDBJ databases">
        <title>Genome Sequence of an Efficient Indole-Degrading Bacterium, Alcaligenes sp.YBY.</title>
        <authorList>
            <person name="Yang B."/>
        </authorList>
    </citation>
    <scope>NUCLEOTIDE SEQUENCE [LARGE SCALE GENOMIC DNA]</scope>
    <source>
        <strain evidence="1 2">YBY</strain>
    </source>
</reference>
<dbReference type="Gene3D" id="1.10.530.10">
    <property type="match status" value="1"/>
</dbReference>
<accession>A0A2U2BQM6</accession>
<comment type="caution">
    <text evidence="1">The sequence shown here is derived from an EMBL/GenBank/DDBJ whole genome shotgun (WGS) entry which is preliminary data.</text>
</comment>
<dbReference type="InterPro" id="IPR008258">
    <property type="entry name" value="Transglycosylase_SLT_dom_1"/>
</dbReference>
<dbReference type="Pfam" id="PF01464">
    <property type="entry name" value="SLT"/>
    <property type="match status" value="1"/>
</dbReference>